<dbReference type="EMBL" id="JBHTBL010000002">
    <property type="protein sequence ID" value="MFC7323672.1"/>
    <property type="molecule type" value="Genomic_DNA"/>
</dbReference>
<evidence type="ECO:0000259" key="3">
    <source>
        <dbReference type="PROSITE" id="PS50966"/>
    </source>
</evidence>
<evidence type="ECO:0000313" key="5">
    <source>
        <dbReference type="Proteomes" id="UP001596545"/>
    </source>
</evidence>
<evidence type="ECO:0000313" key="4">
    <source>
        <dbReference type="EMBL" id="MFC7323672.1"/>
    </source>
</evidence>
<dbReference type="AlphaFoldDB" id="A0ABD6AI55"/>
<evidence type="ECO:0000256" key="2">
    <source>
        <dbReference type="SAM" id="MobiDB-lite"/>
    </source>
</evidence>
<feature type="region of interest" description="Disordered" evidence="2">
    <location>
        <begin position="1"/>
        <end position="56"/>
    </location>
</feature>
<keyword evidence="5" id="KW-1185">Reference proteome</keyword>
<keyword evidence="1" id="KW-0479">Metal-binding</keyword>
<proteinExistence type="predicted"/>
<keyword evidence="1" id="KW-0863">Zinc-finger</keyword>
<reference evidence="4 5" key="1">
    <citation type="journal article" date="2019" name="Int. J. Syst. Evol. Microbiol.">
        <title>The Global Catalogue of Microorganisms (GCM) 10K type strain sequencing project: providing services to taxonomists for standard genome sequencing and annotation.</title>
        <authorList>
            <consortium name="The Broad Institute Genomics Platform"/>
            <consortium name="The Broad Institute Genome Sequencing Center for Infectious Disease"/>
            <person name="Wu L."/>
            <person name="Ma J."/>
        </authorList>
    </citation>
    <scope>NUCLEOTIDE SEQUENCE [LARGE SCALE GENOMIC DNA]</scope>
    <source>
        <strain evidence="4 5">CGMCC 1.12554</strain>
    </source>
</reference>
<accession>A0ABD6AI55</accession>
<sequence>MTHLRNPPASTATDSGVDIESGAESRADSETERDAETHAESDVDERSARAAAEEMTVRPLRDRRYVVETDGGTYVAALDAGTCTCPDHAIRGLRCKHLRRVAMEVTAGSVPAPDERVGACAVCGAETFVPLDDPGSHLCDRHAFEPGEVVRDRESDERLVVVAVTTERADAYRTEEDRAVDEYATNAAYGAHEPVVEAVYADAVRPGRGVADCERYAFPASRLTRRGD</sequence>
<dbReference type="GO" id="GO:0008270">
    <property type="term" value="F:zinc ion binding"/>
    <property type="evidence" value="ECO:0007669"/>
    <property type="project" value="UniProtKB-KW"/>
</dbReference>
<gene>
    <name evidence="4" type="ORF">ACFQMF_03640</name>
</gene>
<comment type="caution">
    <text evidence="4">The sequence shown here is derived from an EMBL/GenBank/DDBJ whole genome shotgun (WGS) entry which is preliminary data.</text>
</comment>
<dbReference type="RefSeq" id="WP_256407654.1">
    <property type="nucleotide sequence ID" value="NZ_JANHDN010000001.1"/>
</dbReference>
<organism evidence="4 5">
    <name type="scientific">Halorubrum rutilum</name>
    <dbReference type="NCBI Taxonomy" id="1364933"/>
    <lineage>
        <taxon>Archaea</taxon>
        <taxon>Methanobacteriati</taxon>
        <taxon>Methanobacteriota</taxon>
        <taxon>Stenosarchaea group</taxon>
        <taxon>Halobacteria</taxon>
        <taxon>Halobacteriales</taxon>
        <taxon>Haloferacaceae</taxon>
        <taxon>Halorubrum</taxon>
    </lineage>
</organism>
<dbReference type="Proteomes" id="UP001596545">
    <property type="component" value="Unassembled WGS sequence"/>
</dbReference>
<name>A0ABD6AI55_9EURY</name>
<feature type="domain" description="SWIM-type" evidence="3">
    <location>
        <begin position="74"/>
        <end position="106"/>
    </location>
</feature>
<dbReference type="InterPro" id="IPR007527">
    <property type="entry name" value="Znf_SWIM"/>
</dbReference>
<protein>
    <recommendedName>
        <fullName evidence="3">SWIM-type domain-containing protein</fullName>
    </recommendedName>
</protein>
<evidence type="ECO:0000256" key="1">
    <source>
        <dbReference type="PROSITE-ProRule" id="PRU00325"/>
    </source>
</evidence>
<feature type="compositionally biased region" description="Basic and acidic residues" evidence="2">
    <location>
        <begin position="23"/>
        <end position="56"/>
    </location>
</feature>
<keyword evidence="1" id="KW-0862">Zinc</keyword>
<dbReference type="PROSITE" id="PS50966">
    <property type="entry name" value="ZF_SWIM"/>
    <property type="match status" value="1"/>
</dbReference>